<gene>
    <name evidence="1" type="ORF">D8674_034995</name>
</gene>
<dbReference type="AlphaFoldDB" id="A0A5N5GB54"/>
<reference evidence="2" key="2">
    <citation type="submission" date="2019-10" db="EMBL/GenBank/DDBJ databases">
        <title>A de novo genome assembly of a pear dwarfing rootstock.</title>
        <authorList>
            <person name="Wang F."/>
            <person name="Wang J."/>
            <person name="Li S."/>
            <person name="Zhang Y."/>
            <person name="Fang M."/>
            <person name="Ma L."/>
            <person name="Zhao Y."/>
            <person name="Jiang S."/>
        </authorList>
    </citation>
    <scope>NUCLEOTIDE SEQUENCE [LARGE SCALE GENOMIC DNA]</scope>
</reference>
<organism evidence="1 2">
    <name type="scientific">Pyrus ussuriensis x Pyrus communis</name>
    <dbReference type="NCBI Taxonomy" id="2448454"/>
    <lineage>
        <taxon>Eukaryota</taxon>
        <taxon>Viridiplantae</taxon>
        <taxon>Streptophyta</taxon>
        <taxon>Embryophyta</taxon>
        <taxon>Tracheophyta</taxon>
        <taxon>Spermatophyta</taxon>
        <taxon>Magnoliopsida</taxon>
        <taxon>eudicotyledons</taxon>
        <taxon>Gunneridae</taxon>
        <taxon>Pentapetalae</taxon>
        <taxon>rosids</taxon>
        <taxon>fabids</taxon>
        <taxon>Rosales</taxon>
        <taxon>Rosaceae</taxon>
        <taxon>Amygdaloideae</taxon>
        <taxon>Maleae</taxon>
        <taxon>Pyrus</taxon>
    </lineage>
</organism>
<dbReference type="Proteomes" id="UP000327157">
    <property type="component" value="Chromosome 9"/>
</dbReference>
<evidence type="ECO:0000313" key="1">
    <source>
        <dbReference type="EMBL" id="KAB2612679.1"/>
    </source>
</evidence>
<proteinExistence type="predicted"/>
<keyword evidence="2" id="KW-1185">Reference proteome</keyword>
<name>A0A5N5GB54_9ROSA</name>
<reference evidence="1 2" key="1">
    <citation type="submission" date="2019-09" db="EMBL/GenBank/DDBJ databases">
        <authorList>
            <person name="Ou C."/>
        </authorList>
    </citation>
    <scope>NUCLEOTIDE SEQUENCE [LARGE SCALE GENOMIC DNA]</scope>
    <source>
        <strain evidence="1">S2</strain>
        <tissue evidence="1">Leaf</tissue>
    </source>
</reference>
<dbReference type="OrthoDB" id="2017234at2759"/>
<dbReference type="PANTHER" id="PTHR47489:SF2">
    <property type="entry name" value="GCN5-RELATED N-ACETYLTRANSFERASE 5, CHLOROPLASTIC"/>
    <property type="match status" value="1"/>
</dbReference>
<protein>
    <submittedName>
        <fullName evidence="1">Uncharacterized protein</fullName>
    </submittedName>
</protein>
<reference evidence="1 2" key="3">
    <citation type="submission" date="2019-11" db="EMBL/GenBank/DDBJ databases">
        <title>A de novo genome assembly of a pear dwarfing rootstock.</title>
        <authorList>
            <person name="Wang F."/>
            <person name="Wang J."/>
            <person name="Li S."/>
            <person name="Zhang Y."/>
            <person name="Fang M."/>
            <person name="Ma L."/>
            <person name="Zhao Y."/>
            <person name="Jiang S."/>
        </authorList>
    </citation>
    <scope>NUCLEOTIDE SEQUENCE [LARGE SCALE GENOMIC DNA]</scope>
    <source>
        <strain evidence="1">S2</strain>
        <tissue evidence="1">Leaf</tissue>
    </source>
</reference>
<accession>A0A5N5GB54</accession>
<dbReference type="PANTHER" id="PTHR47489">
    <property type="entry name" value="ACYL-COA N-ACYLTRANSFERASES (NAT) SUPERFAMILY PROTEIN"/>
    <property type="match status" value="1"/>
</dbReference>
<evidence type="ECO:0000313" key="2">
    <source>
        <dbReference type="Proteomes" id="UP000327157"/>
    </source>
</evidence>
<dbReference type="EMBL" id="SMOL01000458">
    <property type="protein sequence ID" value="KAB2612679.1"/>
    <property type="molecule type" value="Genomic_DNA"/>
</dbReference>
<sequence>MAATVSISFSLDPRQYHHHHCHLFSPTHHFKYHQNRPLTPFTSSTILPKYPLSTFPKSDCFAFKAFVESFAEWMLLLSRYVSVLGYLVKQYLFERMELLPNTATLIAFYRRRRKEED</sequence>
<comment type="caution">
    <text evidence="1">The sequence shown here is derived from an EMBL/GenBank/DDBJ whole genome shotgun (WGS) entry which is preliminary data.</text>
</comment>